<keyword evidence="1" id="KW-0175">Coiled coil</keyword>
<reference evidence="3 4" key="1">
    <citation type="journal article" date="2014" name="PLoS Genet.">
        <title>The Genome of Spironucleus salmonicida Highlights a Fish Pathogen Adapted to Fluctuating Environments.</title>
        <authorList>
            <person name="Xu F."/>
            <person name="Jerlstrom-Hultqvist J."/>
            <person name="Einarsson E."/>
            <person name="Astvaldsson A."/>
            <person name="Svard S.G."/>
            <person name="Andersson J.O."/>
        </authorList>
    </citation>
    <scope>NUCLEOTIDE SEQUENCE</scope>
    <source>
        <strain evidence="4">ATCC 50377</strain>
    </source>
</reference>
<reference evidence="4" key="2">
    <citation type="submission" date="2020-12" db="EMBL/GenBank/DDBJ databases">
        <title>New Spironucleus salmonicida genome in near-complete chromosomes.</title>
        <authorList>
            <person name="Xu F."/>
            <person name="Kurt Z."/>
            <person name="Jimenez-Gonzalez A."/>
            <person name="Astvaldsson A."/>
            <person name="Andersson J.O."/>
            <person name="Svard S.G."/>
        </authorList>
    </citation>
    <scope>NUCLEOTIDE SEQUENCE</scope>
    <source>
        <strain evidence="4">ATCC 50377</strain>
    </source>
</reference>
<evidence type="ECO:0000313" key="3">
    <source>
        <dbReference type="EMBL" id="EST48674.1"/>
    </source>
</evidence>
<keyword evidence="5" id="KW-1185">Reference proteome</keyword>
<accession>V6M5R3</accession>
<sequence>MKIPEKIISDRIQREVQLYEENELNYESASIQLQNAYLEFAEDPTLEKPYLSALQQQAKYYDRLEVLHSVINNLFDELESQKQLKNKKFTQLTQLAIEDLPPPTPIIYQKKPTNYKQFMQRFLKEWTEHKENFQTSFFRPLNPPNKKTSITYKPLPQKQPLEPTISIKAMAAYKQNLLSSIKSKTEFLENPYKDQRVITEQQKLEKFEIKRDQILKQRKKDAQDFAKELAIREIEFQDKVQKEKDFIKNKLKDMAISTKNERVISKVTGNTLEGAVADAYIPDHLKKHVSERAKNVIPPHFGLGLGSTTKSVNCDSLIQLKQQVVNIENQADDELRDLLGVQNEKLNFSRPQSQGKRPSSKQQKKPSKDAKKMQVIEEIPDEGDSSDDVQPVAQAFSKKLTVREKQIPVIKQTKLVPLSPSINKLTTTLQKSLLPQKLAKDSTFISQPDTIYFYNFKQQVEQAFVFTITNNSATIQTFKINEIEEQYRNMFKLEYSPSGMLAPGQGTRIKIKFTYNDPNIFDIKDVFTELVIRHQSGSLLIPIYCYKESFKIQIFNNYNESFKVYNSYINDASLNYKLNEDLVESQQYEVQSTCLVDGNTQIGYYFINTGFQPISCSYQLKNAGIIELIELLPDEVINTIYEQISYYQNNIQTYADQIKLQFTQYNLEQQALADKKKLKTDKNTIIVEENFQDITDNNIQEFISKRQIEKYGQIPEPPNEQVLLYKEMFNFAKGSFLQLCKPKILFLDGNKFNEQEYKLSCKQDFTEKKTFEIKEAVQKELYDKKTIQLNTIDPKKKRPITPPQGTFNYMDENIFNEQLMIQIQERISLIDNEFKNNFSVVELLLHFQQLNDLEFQFIIPPRSLIFLSQIHSPKSPEFKKLLLDQQLNLLDVNNKVLRTYKLQTICKTCSSPVQLEEEEIDFKTCFWGEQYNQTFQIGLFDQAMTQSVVNITNQDPASQSRKVSIVIPENLKQFITVDQNDMILNVKNMQFVPKLSLKIASKKQLNSIKNLKNEFWSDIQISDDQFATTRQSLNLDSQITDRYTQITKISDIIETEKAAIQRNEIEKLELQQQIDDMIKLRQEQENSKKPVKPVKQLVTQEELEQQIVIIDTQLSNSLQNIQYQQEQLAEIQLKISQEDFSGSYICFQFKVKVIAFNQPECLYLHVKVEFTNKNISCLLPHEIQSGHQINLSYSSNIGVYHKFPLQVQNHSALPQHIMISNKQNTSTNIGFSSFSEPNGGIQLLMPGETKEFYISYKLDIEKKFVMQVLIEAEYGQEVTFQVIGSSQKNIVQTKLLDDNIYEIALNDIFYTDIELSSLSNDHIQYTIAPSFINEIKKINNFIQFLPTTGILEKEQRIKLQIDLNPLNVAYLLKYLSENINSDLQYINRYLTQSKSDYIEFNAPILIDQKAVCSVITYRFIISQPMVHISEDTIISNQLPVVAEVQEKVLQKEIKRAPSAKSKKNTVPEPPPPIETPKIEPVQSVCSRYVLDFGQQPVGQAKKKQVSIEIDQPLTEFFVKENFIQSFDAELELLSFIDSKLVKTSKMLIFQYLPIKSGKTEEVICLAIFTDKSMKRKINDIIITLKGEGVCVSMDLLIKDSFVPKCLKNNNSQHFIKLLNLNEQTTFTITLKCLISFAFSAKITQIGHNMFIDSLIYGQHIYFENQSDKQIEIILTGKKWTENCVEKVEFLVQAGDFMKIIEILFVISPEKDLQVANCPQLRFISGNIQEEKV</sequence>
<evidence type="ECO:0000313" key="4">
    <source>
        <dbReference type="EMBL" id="KAH0573757.1"/>
    </source>
</evidence>
<name>V6M5R3_9EUKA</name>
<feature type="coiled-coil region" evidence="1">
    <location>
        <begin position="1053"/>
        <end position="1087"/>
    </location>
</feature>
<evidence type="ECO:0000256" key="2">
    <source>
        <dbReference type="SAM" id="MobiDB-lite"/>
    </source>
</evidence>
<evidence type="ECO:0000313" key="5">
    <source>
        <dbReference type="Proteomes" id="UP000018208"/>
    </source>
</evidence>
<organism evidence="3">
    <name type="scientific">Spironucleus salmonicida</name>
    <dbReference type="NCBI Taxonomy" id="348837"/>
    <lineage>
        <taxon>Eukaryota</taxon>
        <taxon>Metamonada</taxon>
        <taxon>Diplomonadida</taxon>
        <taxon>Hexamitidae</taxon>
        <taxon>Hexamitinae</taxon>
        <taxon>Spironucleus</taxon>
    </lineage>
</organism>
<proteinExistence type="predicted"/>
<evidence type="ECO:0000256" key="1">
    <source>
        <dbReference type="SAM" id="Coils"/>
    </source>
</evidence>
<dbReference type="EMBL" id="AUWU02000004">
    <property type="protein sequence ID" value="KAH0573757.1"/>
    <property type="molecule type" value="Genomic_DNA"/>
</dbReference>
<gene>
    <name evidence="3" type="ORF">SS50377_11287</name>
    <name evidence="4" type="ORF">SS50377_23692</name>
</gene>
<protein>
    <submittedName>
        <fullName evidence="3">Uncharacterized protein</fullName>
    </submittedName>
</protein>
<dbReference type="EMBL" id="KI545981">
    <property type="protein sequence ID" value="EST48674.1"/>
    <property type="molecule type" value="Genomic_DNA"/>
</dbReference>
<feature type="region of interest" description="Disordered" evidence="2">
    <location>
        <begin position="346"/>
        <end position="373"/>
    </location>
</feature>
<dbReference type="VEuPathDB" id="GiardiaDB:SS50377_23692"/>
<feature type="region of interest" description="Disordered" evidence="2">
    <location>
        <begin position="1456"/>
        <end position="1477"/>
    </location>
</feature>
<dbReference type="Pfam" id="PF24771">
    <property type="entry name" value="Ig_CFAP74_1st"/>
    <property type="match status" value="1"/>
</dbReference>
<dbReference type="Proteomes" id="UP000018208">
    <property type="component" value="Unassembled WGS sequence"/>
</dbReference>